<dbReference type="AlphaFoldDB" id="A0A812XIU8"/>
<dbReference type="EMBL" id="CAJNIZ010045979">
    <property type="protein sequence ID" value="CAE7735624.1"/>
    <property type="molecule type" value="Genomic_DNA"/>
</dbReference>
<feature type="compositionally biased region" description="Low complexity" evidence="1">
    <location>
        <begin position="226"/>
        <end position="236"/>
    </location>
</feature>
<accession>A0A812XIU8</accession>
<dbReference type="Proteomes" id="UP000649617">
    <property type="component" value="Unassembled WGS sequence"/>
</dbReference>
<feature type="compositionally biased region" description="Basic and acidic residues" evidence="1">
    <location>
        <begin position="251"/>
        <end position="263"/>
    </location>
</feature>
<feature type="compositionally biased region" description="Acidic residues" evidence="1">
    <location>
        <begin position="239"/>
        <end position="250"/>
    </location>
</feature>
<evidence type="ECO:0000256" key="1">
    <source>
        <dbReference type="SAM" id="MobiDB-lite"/>
    </source>
</evidence>
<evidence type="ECO:0000313" key="2">
    <source>
        <dbReference type="EMBL" id="CAE7735624.1"/>
    </source>
</evidence>
<protein>
    <submittedName>
        <fullName evidence="2">Uncharacterized protein</fullName>
    </submittedName>
</protein>
<evidence type="ECO:0000313" key="3">
    <source>
        <dbReference type="Proteomes" id="UP000649617"/>
    </source>
</evidence>
<organism evidence="2 3">
    <name type="scientific">Symbiodinium pilosum</name>
    <name type="common">Dinoflagellate</name>
    <dbReference type="NCBI Taxonomy" id="2952"/>
    <lineage>
        <taxon>Eukaryota</taxon>
        <taxon>Sar</taxon>
        <taxon>Alveolata</taxon>
        <taxon>Dinophyceae</taxon>
        <taxon>Suessiales</taxon>
        <taxon>Symbiodiniaceae</taxon>
        <taxon>Symbiodinium</taxon>
    </lineage>
</organism>
<proteinExistence type="predicted"/>
<feature type="compositionally biased region" description="Basic and acidic residues" evidence="1">
    <location>
        <begin position="272"/>
        <end position="291"/>
    </location>
</feature>
<feature type="region of interest" description="Disordered" evidence="1">
    <location>
        <begin position="1"/>
        <end position="92"/>
    </location>
</feature>
<name>A0A812XIU8_SYMPI</name>
<reference evidence="2" key="1">
    <citation type="submission" date="2021-02" db="EMBL/GenBank/DDBJ databases">
        <authorList>
            <person name="Dougan E. K."/>
            <person name="Rhodes N."/>
            <person name="Thang M."/>
            <person name="Chan C."/>
        </authorList>
    </citation>
    <scope>NUCLEOTIDE SEQUENCE</scope>
</reference>
<gene>
    <name evidence="2" type="ORF">SPIL2461_LOCUS21143</name>
</gene>
<feature type="compositionally biased region" description="Basic and acidic residues" evidence="1">
    <location>
        <begin position="29"/>
        <end position="51"/>
    </location>
</feature>
<feature type="region of interest" description="Disordered" evidence="1">
    <location>
        <begin position="225"/>
        <end position="291"/>
    </location>
</feature>
<comment type="caution">
    <text evidence="2">The sequence shown here is derived from an EMBL/GenBank/DDBJ whole genome shotgun (WGS) entry which is preliminary data.</text>
</comment>
<keyword evidence="3" id="KW-1185">Reference proteome</keyword>
<feature type="compositionally biased region" description="Low complexity" evidence="1">
    <location>
        <begin position="52"/>
        <end position="65"/>
    </location>
</feature>
<sequence>MQKERKNSAEASNPAGKEQAAADAQSSGKENKEISKTESEWNKKEEKEKSAEQLAAEALQKQQEQPDPARASTGKPESKDDRRKRLHARNMRYYRSLSSPNCPKEIAKLADKAKNNSAQRSYLFEHWLLCAGCWAKSALVARLRSKKASRKKGLRRWYTKQELINRHGESVALAIIEAKENDDEKRESEIRKHPECPQRKDMIQYKCLCDETEEDVDEEELENVFEAEAGSSSTSSKSDEDDNEDAGEEGGDGKKAKKDKDLTPEEQQQQLEQEKAAQEAKETRSKAKKAIDKATEKIKIASSVDKEAIPDVGNHLLEAMKKDIAHQAKEIQTARAQLQRAYDGDEEAASAEGVYAVQDLILRGEHTLAVQLSGDQSGADACSGVSVCAKILPLDLMVLMKMVIPKLDYYRICWIEYPLEKLICSQAKTVGAAMHDAHSSYEEAGGKVKSKTIRKLMRYKPGNYARDFFKNVKVPLVSGMINGELTEVETTVPVLDVHELLDYLRTELKLVPPTEVVHKYWQHLRDCDMPHAKYFPGTDNHIPFTLYGDECVLGDPKDKVTGIFLSLTLFKPKAIREGQFLLFCMQDEHMIHDELKTLQPVLQHLVWGCNVAFTGVYPEVDAFGRPLPMKKRRWAGSIMADGCQYACAELRGDWKYHERILRLKATPVSRECCFLCDAEANDGNLRYYSIGDDAPWVATETNTAGFINRQILLEKGVFGDLATGLNACLGKAFEQFKAWRRENKIPCSQRVFRERHLLKASHGYYFTAKAHNGRVVMEWLGFLCRRLAADSPDDDWKLQLHARALLLD</sequence>